<keyword evidence="6" id="KW-0653">Protein transport</keyword>
<keyword evidence="3" id="KW-1003">Cell membrane</keyword>
<protein>
    <recommendedName>
        <fullName evidence="10">Type II secretion system protein M</fullName>
    </recommendedName>
</protein>
<evidence type="ECO:0000256" key="4">
    <source>
        <dbReference type="ARBA" id="ARBA00022519"/>
    </source>
</evidence>
<dbReference type="InterPro" id="IPR007690">
    <property type="entry name" value="T2SS_GspM"/>
</dbReference>
<evidence type="ECO:0000256" key="6">
    <source>
        <dbReference type="ARBA" id="ARBA00022927"/>
    </source>
</evidence>
<reference evidence="9" key="1">
    <citation type="journal article" date="2015" name="Nature">
        <title>Complex archaea that bridge the gap between prokaryotes and eukaryotes.</title>
        <authorList>
            <person name="Spang A."/>
            <person name="Saw J.H."/>
            <person name="Jorgensen S.L."/>
            <person name="Zaremba-Niedzwiedzka K."/>
            <person name="Martijn J."/>
            <person name="Lind A.E."/>
            <person name="van Eijk R."/>
            <person name="Schleper C."/>
            <person name="Guy L."/>
            <person name="Ettema T.J."/>
        </authorList>
    </citation>
    <scope>NUCLEOTIDE SEQUENCE</scope>
</reference>
<evidence type="ECO:0000256" key="3">
    <source>
        <dbReference type="ARBA" id="ARBA00022475"/>
    </source>
</evidence>
<evidence type="ECO:0000313" key="9">
    <source>
        <dbReference type="EMBL" id="KKN17140.1"/>
    </source>
</evidence>
<comment type="subcellular location">
    <subcellularLocation>
        <location evidence="1">Cell inner membrane</location>
        <topology evidence="1">Single-pass membrane protein</topology>
    </subcellularLocation>
</comment>
<dbReference type="SUPFAM" id="SSF103054">
    <property type="entry name" value="General secretion pathway protein M, EpsM"/>
    <property type="match status" value="1"/>
</dbReference>
<accession>A0A0F9NCB4</accession>
<gene>
    <name evidence="9" type="ORF">LCGC14_0968830</name>
</gene>
<keyword evidence="4" id="KW-0997">Cell inner membrane</keyword>
<dbReference type="GO" id="GO:0015628">
    <property type="term" value="P:protein secretion by the type II secretion system"/>
    <property type="evidence" value="ECO:0007669"/>
    <property type="project" value="InterPro"/>
</dbReference>
<keyword evidence="5" id="KW-0812">Transmembrane</keyword>
<dbReference type="EMBL" id="LAZR01003551">
    <property type="protein sequence ID" value="KKN17140.1"/>
    <property type="molecule type" value="Genomic_DNA"/>
</dbReference>
<sequence>MNAFHGLSRREKMLVLAALPLVVLFAGYRFVWMPLNEARMAARAEIRGYQTLIEAAENQGNQPAEVESVAVVTTPLATRITESAELAGVLVRRLEPEGAVVRVSLDDAPYDAVINWVAAMETDAAIALVAIELDRRTAPGIVAARLTLENAK</sequence>
<evidence type="ECO:0000256" key="2">
    <source>
        <dbReference type="ARBA" id="ARBA00022448"/>
    </source>
</evidence>
<dbReference type="GO" id="GO:0015627">
    <property type="term" value="C:type II protein secretion system complex"/>
    <property type="evidence" value="ECO:0007669"/>
    <property type="project" value="InterPro"/>
</dbReference>
<proteinExistence type="predicted"/>
<evidence type="ECO:0000256" key="1">
    <source>
        <dbReference type="ARBA" id="ARBA00004377"/>
    </source>
</evidence>
<evidence type="ECO:0000256" key="5">
    <source>
        <dbReference type="ARBA" id="ARBA00022692"/>
    </source>
</evidence>
<dbReference type="GO" id="GO:0005886">
    <property type="term" value="C:plasma membrane"/>
    <property type="evidence" value="ECO:0007669"/>
    <property type="project" value="UniProtKB-SubCell"/>
</dbReference>
<keyword evidence="7" id="KW-1133">Transmembrane helix</keyword>
<dbReference type="AlphaFoldDB" id="A0A0F9NCB4"/>
<organism evidence="9">
    <name type="scientific">marine sediment metagenome</name>
    <dbReference type="NCBI Taxonomy" id="412755"/>
    <lineage>
        <taxon>unclassified sequences</taxon>
        <taxon>metagenomes</taxon>
        <taxon>ecological metagenomes</taxon>
    </lineage>
</organism>
<dbReference type="Pfam" id="PF04612">
    <property type="entry name" value="T2SSM"/>
    <property type="match status" value="1"/>
</dbReference>
<keyword evidence="8" id="KW-0472">Membrane</keyword>
<evidence type="ECO:0008006" key="10">
    <source>
        <dbReference type="Google" id="ProtNLM"/>
    </source>
</evidence>
<evidence type="ECO:0000256" key="7">
    <source>
        <dbReference type="ARBA" id="ARBA00022989"/>
    </source>
</evidence>
<keyword evidence="2" id="KW-0813">Transport</keyword>
<dbReference type="Gene3D" id="3.30.1360.100">
    <property type="entry name" value="General secretion pathway protein M, EpsM"/>
    <property type="match status" value="1"/>
</dbReference>
<evidence type="ECO:0000256" key="8">
    <source>
        <dbReference type="ARBA" id="ARBA00023136"/>
    </source>
</evidence>
<comment type="caution">
    <text evidence="9">The sequence shown here is derived from an EMBL/GenBank/DDBJ whole genome shotgun (WGS) entry which is preliminary data.</text>
</comment>
<dbReference type="InterPro" id="IPR023229">
    <property type="entry name" value="T2SS_M_periplasmic_sf"/>
</dbReference>
<name>A0A0F9NCB4_9ZZZZ</name>